<dbReference type="KEGG" id="ccb:Clocel_0025"/>
<dbReference type="RefSeq" id="WP_010073076.1">
    <property type="nucleotide sequence ID" value="NC_014393.1"/>
</dbReference>
<dbReference type="OrthoDB" id="9814363at2"/>
<feature type="transmembrane region" description="Helical" evidence="3">
    <location>
        <begin position="93"/>
        <end position="110"/>
    </location>
</feature>
<protein>
    <submittedName>
        <fullName evidence="5">Methyl-accepting chemotaxis sensory transducer</fullName>
    </submittedName>
</protein>
<feature type="transmembrane region" description="Helical" evidence="3">
    <location>
        <begin position="16"/>
        <end position="35"/>
    </location>
</feature>
<feature type="transmembrane region" description="Helical" evidence="3">
    <location>
        <begin position="68"/>
        <end position="87"/>
    </location>
</feature>
<feature type="transmembrane region" description="Helical" evidence="3">
    <location>
        <begin position="115"/>
        <end position="133"/>
    </location>
</feature>
<dbReference type="STRING" id="573061.Clocel_0025"/>
<evidence type="ECO:0000313" key="5">
    <source>
        <dbReference type="EMBL" id="ADL49814.1"/>
    </source>
</evidence>
<evidence type="ECO:0000256" key="2">
    <source>
        <dbReference type="PROSITE-ProRule" id="PRU00284"/>
    </source>
</evidence>
<evidence type="ECO:0000256" key="1">
    <source>
        <dbReference type="ARBA" id="ARBA00023224"/>
    </source>
</evidence>
<feature type="transmembrane region" description="Helical" evidence="3">
    <location>
        <begin position="41"/>
        <end position="61"/>
    </location>
</feature>
<evidence type="ECO:0000259" key="4">
    <source>
        <dbReference type="PROSITE" id="PS50111"/>
    </source>
</evidence>
<feature type="domain" description="Methyl-accepting transducer" evidence="4">
    <location>
        <begin position="214"/>
        <end position="471"/>
    </location>
</feature>
<dbReference type="eggNOG" id="COG0840">
    <property type="taxonomic scope" value="Bacteria"/>
</dbReference>
<dbReference type="Pfam" id="PF00015">
    <property type="entry name" value="MCPsignal"/>
    <property type="match status" value="1"/>
</dbReference>
<dbReference type="SUPFAM" id="SSF58104">
    <property type="entry name" value="Methyl-accepting chemotaxis protein (MCP) signaling domain"/>
    <property type="match status" value="1"/>
</dbReference>
<evidence type="ECO:0000313" key="6">
    <source>
        <dbReference type="Proteomes" id="UP000002730"/>
    </source>
</evidence>
<dbReference type="GO" id="GO:0016020">
    <property type="term" value="C:membrane"/>
    <property type="evidence" value="ECO:0007669"/>
    <property type="project" value="InterPro"/>
</dbReference>
<dbReference type="Gene3D" id="1.10.287.950">
    <property type="entry name" value="Methyl-accepting chemotaxis protein"/>
    <property type="match status" value="1"/>
</dbReference>
<dbReference type="PANTHER" id="PTHR32089">
    <property type="entry name" value="METHYL-ACCEPTING CHEMOTAXIS PROTEIN MCPB"/>
    <property type="match status" value="1"/>
</dbReference>
<keyword evidence="3" id="KW-0812">Transmembrane</keyword>
<dbReference type="InterPro" id="IPR004089">
    <property type="entry name" value="MCPsignal_dom"/>
</dbReference>
<dbReference type="GO" id="GO:0007165">
    <property type="term" value="P:signal transduction"/>
    <property type="evidence" value="ECO:0007669"/>
    <property type="project" value="UniProtKB-KW"/>
</dbReference>
<dbReference type="EMBL" id="CP002160">
    <property type="protein sequence ID" value="ADL49814.1"/>
    <property type="molecule type" value="Genomic_DNA"/>
</dbReference>
<keyword evidence="1 2" id="KW-0807">Transducer</keyword>
<accession>D9SMM9</accession>
<sequence>MKNETQKGHNVKKAHLVNISVIVFLSILLMMISIVGVGLSFATPIIIETISVWIIIGVIYHIKIKDNIKALIFSIIPLIISTLQFIVGKSNPIGNHYLIALSIAMIALYFNDKLILIHQVITNVLFIYLFIGYRSNLLPISSGNIWVFWYLILCLNSILTILYFLTKWGKETVNEAIKKEKISQDLSAKLNASLKEIKSGTNLLNKTVVDFERSISSSRESISNMNTAMHEMASGINEQAEDLNSINEEMNLAADNLLKNEKISTTVNVEVSKTTEQVTEGSSKVKEMNAQMDIIYQAVNTSFNTVSDLETKILEINQYLDSINQIAEQTNLLALNAAIEAARAGENGKGFAVVAEEVRKLAEQSSTTVKDINLIINTINEQTKLVVDKVKLGDTAVETGKKLISEVSENFSVIEKKFVTANRLFGEGANVSSETSKNFMSTLQKINSIATISEQHAATVQELSATAESTNSDIIKINASVNEIKTLSESLEKMTN</sequence>
<reference evidence="5 6" key="1">
    <citation type="submission" date="2010-08" db="EMBL/GenBank/DDBJ databases">
        <title>Complete sequence of Clostridium cellulovorans 743B.</title>
        <authorList>
            <consortium name="US DOE Joint Genome Institute"/>
            <person name="Lucas S."/>
            <person name="Copeland A."/>
            <person name="Lapidus A."/>
            <person name="Cheng J.-F."/>
            <person name="Bruce D."/>
            <person name="Goodwin L."/>
            <person name="Pitluck S."/>
            <person name="Chertkov O."/>
            <person name="Detter J.C."/>
            <person name="Han C."/>
            <person name="Tapia R."/>
            <person name="Land M."/>
            <person name="Hauser L."/>
            <person name="Chang Y.-J."/>
            <person name="Jeffries C."/>
            <person name="Kyrpides N."/>
            <person name="Ivanova N."/>
            <person name="Mikhailova N."/>
            <person name="Hemme C.L."/>
            <person name="Woyke T."/>
        </authorList>
    </citation>
    <scope>NUCLEOTIDE SEQUENCE [LARGE SCALE GENOMIC DNA]</scope>
    <source>
        <strain evidence="6">ATCC 35296 / DSM 3052 / OCM 3 / 743B</strain>
    </source>
</reference>
<evidence type="ECO:0000256" key="3">
    <source>
        <dbReference type="SAM" id="Phobius"/>
    </source>
</evidence>
<dbReference type="PANTHER" id="PTHR32089:SF112">
    <property type="entry name" value="LYSOZYME-LIKE PROTEIN-RELATED"/>
    <property type="match status" value="1"/>
</dbReference>
<dbReference type="HOGENOM" id="CLU_000445_107_18_9"/>
<proteinExistence type="predicted"/>
<name>D9SMM9_CLOC7</name>
<keyword evidence="6" id="KW-1185">Reference proteome</keyword>
<gene>
    <name evidence="5" type="ordered locus">Clocel_0025</name>
</gene>
<organism evidence="5 6">
    <name type="scientific">Clostridium cellulovorans (strain ATCC 35296 / DSM 3052 / OCM 3 / 743B)</name>
    <dbReference type="NCBI Taxonomy" id="573061"/>
    <lineage>
        <taxon>Bacteria</taxon>
        <taxon>Bacillati</taxon>
        <taxon>Bacillota</taxon>
        <taxon>Clostridia</taxon>
        <taxon>Eubacteriales</taxon>
        <taxon>Clostridiaceae</taxon>
        <taxon>Clostridium</taxon>
    </lineage>
</organism>
<keyword evidence="3" id="KW-0472">Membrane</keyword>
<dbReference type="PROSITE" id="PS50111">
    <property type="entry name" value="CHEMOTAXIS_TRANSDUC_2"/>
    <property type="match status" value="1"/>
</dbReference>
<dbReference type="SMART" id="SM00283">
    <property type="entry name" value="MA"/>
    <property type="match status" value="1"/>
</dbReference>
<keyword evidence="3" id="KW-1133">Transmembrane helix</keyword>
<dbReference type="AlphaFoldDB" id="D9SMM9"/>
<dbReference type="Proteomes" id="UP000002730">
    <property type="component" value="Chromosome"/>
</dbReference>
<feature type="transmembrane region" description="Helical" evidence="3">
    <location>
        <begin position="145"/>
        <end position="165"/>
    </location>
</feature>